<dbReference type="InterPro" id="IPR036388">
    <property type="entry name" value="WH-like_DNA-bd_sf"/>
</dbReference>
<comment type="caution">
    <text evidence="6">The sequence shown here is derived from an EMBL/GenBank/DDBJ whole genome shotgun (WGS) entry which is preliminary data.</text>
</comment>
<gene>
    <name evidence="6" type="ORF">L6773_08190</name>
</gene>
<dbReference type="InterPro" id="IPR001845">
    <property type="entry name" value="HTH_ArsR_DNA-bd_dom"/>
</dbReference>
<dbReference type="InterPro" id="IPR036390">
    <property type="entry name" value="WH_DNA-bd_sf"/>
</dbReference>
<keyword evidence="3" id="KW-0804">Transcription</keyword>
<feature type="domain" description="HTH arsR-type" evidence="5">
    <location>
        <begin position="6"/>
        <end position="100"/>
    </location>
</feature>
<dbReference type="RefSeq" id="WP_237853380.1">
    <property type="nucleotide sequence ID" value="NZ_JAKLWS010000008.1"/>
</dbReference>
<organism evidence="6 7">
    <name type="scientific">Rhodohalobacter sulfatireducens</name>
    <dbReference type="NCBI Taxonomy" id="2911366"/>
    <lineage>
        <taxon>Bacteria</taxon>
        <taxon>Pseudomonadati</taxon>
        <taxon>Balneolota</taxon>
        <taxon>Balneolia</taxon>
        <taxon>Balneolales</taxon>
        <taxon>Balneolaceae</taxon>
        <taxon>Rhodohalobacter</taxon>
    </lineage>
</organism>
<evidence type="ECO:0000259" key="4">
    <source>
        <dbReference type="PROSITE" id="PS50206"/>
    </source>
</evidence>
<dbReference type="SMART" id="SM00450">
    <property type="entry name" value="RHOD"/>
    <property type="match status" value="1"/>
</dbReference>
<dbReference type="Gene3D" id="3.40.250.10">
    <property type="entry name" value="Rhodanese-like domain"/>
    <property type="match status" value="1"/>
</dbReference>
<dbReference type="PROSITE" id="PS50987">
    <property type="entry name" value="HTH_ARSR_2"/>
    <property type="match status" value="1"/>
</dbReference>
<evidence type="ECO:0000256" key="1">
    <source>
        <dbReference type="ARBA" id="ARBA00023015"/>
    </source>
</evidence>
<dbReference type="CDD" id="cd00158">
    <property type="entry name" value="RHOD"/>
    <property type="match status" value="1"/>
</dbReference>
<dbReference type="PANTHER" id="PTHR43132:SF2">
    <property type="entry name" value="ARSENICAL RESISTANCE OPERON REPRESSOR ARSR-RELATED"/>
    <property type="match status" value="1"/>
</dbReference>
<reference evidence="6" key="2">
    <citation type="submission" date="2024-05" db="EMBL/GenBank/DDBJ databases">
        <title>Rhodohalobacter halophilus gen. nov., sp. nov., a moderately halophilic member of the family Balneolaceae.</title>
        <authorList>
            <person name="Xia J."/>
        </authorList>
    </citation>
    <scope>NUCLEOTIDE SEQUENCE</scope>
    <source>
        <strain evidence="6">WB101</strain>
    </source>
</reference>
<evidence type="ECO:0000259" key="5">
    <source>
        <dbReference type="PROSITE" id="PS50987"/>
    </source>
</evidence>
<evidence type="ECO:0000313" key="6">
    <source>
        <dbReference type="EMBL" id="MCG2588539.1"/>
    </source>
</evidence>
<dbReference type="EMBL" id="JAKLWS010000008">
    <property type="protein sequence ID" value="MCG2588539.1"/>
    <property type="molecule type" value="Genomic_DNA"/>
</dbReference>
<dbReference type="InterPro" id="IPR001763">
    <property type="entry name" value="Rhodanese-like_dom"/>
</dbReference>
<dbReference type="NCBIfam" id="NF033788">
    <property type="entry name" value="HTH_metalloreg"/>
    <property type="match status" value="1"/>
</dbReference>
<evidence type="ECO:0000256" key="2">
    <source>
        <dbReference type="ARBA" id="ARBA00023125"/>
    </source>
</evidence>
<dbReference type="SMART" id="SM00418">
    <property type="entry name" value="HTH_ARSR"/>
    <property type="match status" value="1"/>
</dbReference>
<dbReference type="Pfam" id="PF00581">
    <property type="entry name" value="Rhodanese"/>
    <property type="match status" value="1"/>
</dbReference>
<protein>
    <submittedName>
        <fullName evidence="6">Metalloregulator ArsR/SmtB family transcription factor</fullName>
    </submittedName>
</protein>
<dbReference type="SUPFAM" id="SSF46785">
    <property type="entry name" value="Winged helix' DNA-binding domain"/>
    <property type="match status" value="1"/>
</dbReference>
<dbReference type="Gene3D" id="1.10.10.10">
    <property type="entry name" value="Winged helix-like DNA-binding domain superfamily/Winged helix DNA-binding domain"/>
    <property type="match status" value="1"/>
</dbReference>
<sequence length="222" mass="25385">MDIKSFKKSIYKEMADVTKALGNPNRLEILDLLAQGSCSVEYIADQTNLSVANASQHLQVLKNAKLVATERKGKYSYYQLANSHVFNSWCSLRRLALSQNAEISHLIDDFRRNQEGIQTISSDDLIKKMETEDIMIIDVRPEEEYKKGHIRNAICFPKDMLDDNMKNLEKNKQIVAYCRGPFCMLADEAVEMLKQKGYKAARLENGYPDWAARELPVEESAK</sequence>
<proteinExistence type="predicted"/>
<reference evidence="6" key="1">
    <citation type="submission" date="2022-01" db="EMBL/GenBank/DDBJ databases">
        <authorList>
            <person name="Wang Y."/>
        </authorList>
    </citation>
    <scope>NUCLEOTIDE SEQUENCE</scope>
    <source>
        <strain evidence="6">WB101</strain>
    </source>
</reference>
<dbReference type="PROSITE" id="PS50206">
    <property type="entry name" value="RHODANESE_3"/>
    <property type="match status" value="1"/>
</dbReference>
<name>A0ABS9KCG5_9BACT</name>
<dbReference type="PRINTS" id="PR00778">
    <property type="entry name" value="HTHARSR"/>
</dbReference>
<dbReference type="Pfam" id="PF01022">
    <property type="entry name" value="HTH_5"/>
    <property type="match status" value="1"/>
</dbReference>
<dbReference type="SUPFAM" id="SSF52821">
    <property type="entry name" value="Rhodanese/Cell cycle control phosphatase"/>
    <property type="match status" value="1"/>
</dbReference>
<keyword evidence="1" id="KW-0805">Transcription regulation</keyword>
<dbReference type="InterPro" id="IPR051011">
    <property type="entry name" value="Metal_resp_trans_reg"/>
</dbReference>
<feature type="domain" description="Rhodanese" evidence="4">
    <location>
        <begin position="130"/>
        <end position="219"/>
    </location>
</feature>
<evidence type="ECO:0000256" key="3">
    <source>
        <dbReference type="ARBA" id="ARBA00023163"/>
    </source>
</evidence>
<keyword evidence="2" id="KW-0238">DNA-binding</keyword>
<accession>A0ABS9KCG5</accession>
<dbReference type="PANTHER" id="PTHR43132">
    <property type="entry name" value="ARSENICAL RESISTANCE OPERON REPRESSOR ARSR-RELATED"/>
    <property type="match status" value="1"/>
</dbReference>
<evidence type="ECO:0000313" key="7">
    <source>
        <dbReference type="Proteomes" id="UP001165366"/>
    </source>
</evidence>
<dbReference type="CDD" id="cd00090">
    <property type="entry name" value="HTH_ARSR"/>
    <property type="match status" value="1"/>
</dbReference>
<dbReference type="Proteomes" id="UP001165366">
    <property type="component" value="Unassembled WGS sequence"/>
</dbReference>
<dbReference type="InterPro" id="IPR036873">
    <property type="entry name" value="Rhodanese-like_dom_sf"/>
</dbReference>
<keyword evidence="7" id="KW-1185">Reference proteome</keyword>
<dbReference type="InterPro" id="IPR011991">
    <property type="entry name" value="ArsR-like_HTH"/>
</dbReference>